<evidence type="ECO:0000313" key="2">
    <source>
        <dbReference type="Proteomes" id="UP001234581"/>
    </source>
</evidence>
<comment type="caution">
    <text evidence="1">The sequence shown here is derived from an EMBL/GenBank/DDBJ whole genome shotgun (WGS) entry which is preliminary data.</text>
</comment>
<gene>
    <name evidence="1" type="ORF">O0I10_006630</name>
</gene>
<dbReference type="Proteomes" id="UP001234581">
    <property type="component" value="Unassembled WGS sequence"/>
</dbReference>
<dbReference type="SUPFAM" id="SSF52047">
    <property type="entry name" value="RNI-like"/>
    <property type="match status" value="1"/>
</dbReference>
<accession>A0AAD7V4N2</accession>
<keyword evidence="2" id="KW-1185">Reference proteome</keyword>
<dbReference type="InterPro" id="IPR032675">
    <property type="entry name" value="LRR_dom_sf"/>
</dbReference>
<name>A0AAD7V4N2_9FUNG</name>
<reference evidence="1 2" key="1">
    <citation type="submission" date="2023-03" db="EMBL/GenBank/DDBJ databases">
        <title>Genome sequence of Lichtheimia ornata CBS 291.66.</title>
        <authorList>
            <person name="Mohabir J.T."/>
            <person name="Shea T.P."/>
            <person name="Kurbessoian T."/>
            <person name="Berby B."/>
            <person name="Fontaine J."/>
            <person name="Livny J."/>
            <person name="Gnirke A."/>
            <person name="Stajich J.E."/>
            <person name="Cuomo C.A."/>
        </authorList>
    </citation>
    <scope>NUCLEOTIDE SEQUENCE [LARGE SCALE GENOMIC DNA]</scope>
    <source>
        <strain evidence="1">CBS 291.66</strain>
    </source>
</reference>
<sequence length="680" mass="77182">MLLIETRIDRLCPTRSAIYNENPSIDDEIKDLTTHVQEHVEKLLSTLNARASLLLKAERRELALNDALAMMCIAPSSPLGSLCASGIETLRGQYASAIKLYGYGLKKVPRSHPQYEQLVKARAAAEDMNNKRIDFISKLPLDIVTQNIVPRLLQNETTIHVENPSSYFDVCRTWRQRMAAANGLDFEIGPEDLSVEGFLRVWDMAPFLRSLTVMQPYEEFLSKITKRRGNFRMLKKLHIYESIERGYDLLLSSLRSLSNTLTELEIEYGHRTTPKQRYRLCDLVDACPNLVSIRVDSGDIDMSSVTKTYPNLKKLELSTKDPEVNEGNIPSLLRPFPQLRALKLLPVSGSEIFSAIDQHCPLLQHLILSNGPVQFPDIVDMPAKRGLRALSVPTSGRLGDFKEGDMVQYVMKHSETIEVFDVGKSFGYYAPIGSLQQEARQQATFRQLRQIAYPFDAEEGLVTFILWMMQRAPHLESIETVAGPQQTRIMQELLKPTHSNLKRLGMQASPSILEDEKRLIQHHLDLGQQSNLTEMKIELSKDLLDQPSFISMIPGLTQLTKLELYTISGCPLRFWKSTLEQLATGCPALEQLTVTTTKRSETVFLSEICYVSSHPNLKRIIIDATEVCGDALEFCELFPNLESLHLNVESYTLDDFDCLDEAPFKFVFTQKKPERLLLLF</sequence>
<dbReference type="RefSeq" id="XP_058342479.1">
    <property type="nucleotide sequence ID" value="XM_058486657.1"/>
</dbReference>
<dbReference type="AlphaFoldDB" id="A0AAD7V4N2"/>
<proteinExistence type="predicted"/>
<evidence type="ECO:0008006" key="3">
    <source>
        <dbReference type="Google" id="ProtNLM"/>
    </source>
</evidence>
<organism evidence="1 2">
    <name type="scientific">Lichtheimia ornata</name>
    <dbReference type="NCBI Taxonomy" id="688661"/>
    <lineage>
        <taxon>Eukaryota</taxon>
        <taxon>Fungi</taxon>
        <taxon>Fungi incertae sedis</taxon>
        <taxon>Mucoromycota</taxon>
        <taxon>Mucoromycotina</taxon>
        <taxon>Mucoromycetes</taxon>
        <taxon>Mucorales</taxon>
        <taxon>Lichtheimiaceae</taxon>
        <taxon>Lichtheimia</taxon>
    </lineage>
</organism>
<dbReference type="GeneID" id="83214041"/>
<dbReference type="EMBL" id="JARTCD010000030">
    <property type="protein sequence ID" value="KAJ8657566.1"/>
    <property type="molecule type" value="Genomic_DNA"/>
</dbReference>
<dbReference type="PANTHER" id="PTHR38926">
    <property type="entry name" value="F-BOX DOMAIN CONTAINING PROTEIN, EXPRESSED"/>
    <property type="match status" value="1"/>
</dbReference>
<protein>
    <recommendedName>
        <fullName evidence="3">F-box domain-containing protein</fullName>
    </recommendedName>
</protein>
<evidence type="ECO:0000313" key="1">
    <source>
        <dbReference type="EMBL" id="KAJ8657566.1"/>
    </source>
</evidence>
<dbReference type="Gene3D" id="3.80.10.10">
    <property type="entry name" value="Ribonuclease Inhibitor"/>
    <property type="match status" value="2"/>
</dbReference>
<dbReference type="PANTHER" id="PTHR38926:SF5">
    <property type="entry name" value="F-BOX AND LEUCINE-RICH REPEAT PROTEIN 6"/>
    <property type="match status" value="1"/>
</dbReference>